<feature type="domain" description="SDA1 middle" evidence="8">
    <location>
        <begin position="546"/>
        <end position="703"/>
    </location>
</feature>
<keyword evidence="13" id="KW-1185">Reference proteome</keyword>
<feature type="compositionally biased region" description="Acidic residues" evidence="7">
    <location>
        <begin position="526"/>
        <end position="540"/>
    </location>
</feature>
<evidence type="ECO:0000313" key="13">
    <source>
        <dbReference type="Proteomes" id="UP000478008"/>
    </source>
</evidence>
<feature type="compositionally biased region" description="Basic and acidic residues" evidence="7">
    <location>
        <begin position="625"/>
        <end position="639"/>
    </location>
</feature>
<accession>A0A7D9GYD9</accession>
<evidence type="ECO:0000313" key="11">
    <source>
        <dbReference type="EMBL" id="KAF6015933.1"/>
    </source>
</evidence>
<dbReference type="AlphaFoldDB" id="A0A7D9GYD9"/>
<dbReference type="InterPro" id="IPR016024">
    <property type="entry name" value="ARM-type_fold"/>
</dbReference>
<dbReference type="InterPro" id="IPR027312">
    <property type="entry name" value="Sda1"/>
</dbReference>
<feature type="domain" description="SDA1 C-terminal" evidence="10">
    <location>
        <begin position="721"/>
        <end position="768"/>
    </location>
</feature>
<dbReference type="GO" id="GO:0000055">
    <property type="term" value="P:ribosomal large subunit export from nucleus"/>
    <property type="evidence" value="ECO:0007669"/>
    <property type="project" value="UniProtKB-UniRule"/>
</dbReference>
<protein>
    <recommendedName>
        <fullName evidence="6">Protein SDA1</fullName>
    </recommendedName>
</protein>
<dbReference type="PANTHER" id="PTHR12730:SF0">
    <property type="entry name" value="PROTEIN SDA1 HOMOLOG"/>
    <property type="match status" value="1"/>
</dbReference>
<keyword evidence="4 6" id="KW-0653">Protein transport</keyword>
<keyword evidence="2 6" id="KW-0813">Transport</keyword>
<dbReference type="InterPro" id="IPR007949">
    <property type="entry name" value="SDA1_MD"/>
</dbReference>
<feature type="region of interest" description="Disordered" evidence="7">
    <location>
        <begin position="706"/>
        <end position="732"/>
    </location>
</feature>
<feature type="region of interest" description="Disordered" evidence="7">
    <location>
        <begin position="590"/>
        <end position="642"/>
    </location>
</feature>
<evidence type="ECO:0000259" key="8">
    <source>
        <dbReference type="Pfam" id="PF05285"/>
    </source>
</evidence>
<proteinExistence type="inferred from homology"/>
<name>A0A7D9GYD9_DEKBR</name>
<dbReference type="PANTHER" id="PTHR12730">
    <property type="entry name" value="HSDA/SDA1-RELATED"/>
    <property type="match status" value="1"/>
</dbReference>
<feature type="domain" description="SDA1 N-terminal" evidence="9">
    <location>
        <begin position="64"/>
        <end position="445"/>
    </location>
</feature>
<evidence type="ECO:0000256" key="5">
    <source>
        <dbReference type="ARBA" id="ARBA00023242"/>
    </source>
</evidence>
<gene>
    <name evidence="12" type="primary">SDA1</name>
    <name evidence="12" type="ORF">DEBR0S1_30944G</name>
    <name evidence="11" type="ORF">HII12_000496</name>
</gene>
<dbReference type="Proteomes" id="UP000568158">
    <property type="component" value="Unassembled WGS sequence"/>
</dbReference>
<dbReference type="GO" id="GO:0005730">
    <property type="term" value="C:nucleolus"/>
    <property type="evidence" value="ECO:0007669"/>
    <property type="project" value="UniProtKB-SubCell"/>
</dbReference>
<keyword evidence="5 6" id="KW-0539">Nucleus</keyword>
<evidence type="ECO:0000256" key="1">
    <source>
        <dbReference type="ARBA" id="ARBA00005783"/>
    </source>
</evidence>
<evidence type="ECO:0000256" key="2">
    <source>
        <dbReference type="ARBA" id="ARBA00022448"/>
    </source>
</evidence>
<evidence type="ECO:0000256" key="7">
    <source>
        <dbReference type="SAM" id="MobiDB-lite"/>
    </source>
</evidence>
<dbReference type="Pfam" id="PF08158">
    <property type="entry name" value="SDA1_HEAT"/>
    <property type="match status" value="1"/>
</dbReference>
<dbReference type="Proteomes" id="UP000478008">
    <property type="component" value="Unassembled WGS sequence"/>
</dbReference>
<organism evidence="12 13">
    <name type="scientific">Dekkera bruxellensis</name>
    <name type="common">Brettanomyces custersii</name>
    <dbReference type="NCBI Taxonomy" id="5007"/>
    <lineage>
        <taxon>Eukaryota</taxon>
        <taxon>Fungi</taxon>
        <taxon>Dikarya</taxon>
        <taxon>Ascomycota</taxon>
        <taxon>Saccharomycotina</taxon>
        <taxon>Pichiomycetes</taxon>
        <taxon>Pichiales</taxon>
        <taxon>Pichiaceae</taxon>
        <taxon>Brettanomyces</taxon>
    </lineage>
</organism>
<evidence type="ECO:0000256" key="3">
    <source>
        <dbReference type="ARBA" id="ARBA00022517"/>
    </source>
</evidence>
<evidence type="ECO:0000313" key="12">
    <source>
        <dbReference type="EMBL" id="VUG17000.1"/>
    </source>
</evidence>
<comment type="function">
    <text evidence="6">Required for 60S pre-ribosomal subunits export to the cytoplasm.</text>
</comment>
<comment type="similarity">
    <text evidence="1 6">Belongs to the SDA1 family.</text>
</comment>
<reference evidence="11 14" key="2">
    <citation type="journal article" date="2020" name="Appl. Microbiol. Biotechnol.">
        <title>Targeted gene deletion in Brettanomyces bruxellensis with an expression-free CRISPR-Cas9 system.</title>
        <authorList>
            <person name="Varela C."/>
            <person name="Bartel C."/>
            <person name="Onetto C."/>
            <person name="Borneman A."/>
        </authorList>
    </citation>
    <scope>NUCLEOTIDE SEQUENCE [LARGE SCALE GENOMIC DNA]</scope>
    <source>
        <strain evidence="11 14">AWRI1613</strain>
    </source>
</reference>
<evidence type="ECO:0000313" key="14">
    <source>
        <dbReference type="Proteomes" id="UP000568158"/>
    </source>
</evidence>
<keyword evidence="3 6" id="KW-0690">Ribosome biogenesis</keyword>
<dbReference type="SUPFAM" id="SSF48371">
    <property type="entry name" value="ARM repeat"/>
    <property type="match status" value="1"/>
</dbReference>
<comment type="subcellular location">
    <subcellularLocation>
        <location evidence="6">Nucleus</location>
        <location evidence="6">Nucleolus</location>
    </subcellularLocation>
</comment>
<dbReference type="EMBL" id="JABCYN010000005">
    <property type="protein sequence ID" value="KAF6015933.1"/>
    <property type="molecule type" value="Genomic_DNA"/>
</dbReference>
<feature type="compositionally biased region" description="Acidic residues" evidence="7">
    <location>
        <begin position="597"/>
        <end position="612"/>
    </location>
</feature>
<dbReference type="GO" id="GO:0042273">
    <property type="term" value="P:ribosomal large subunit biogenesis"/>
    <property type="evidence" value="ECO:0007669"/>
    <property type="project" value="UniProtKB-UniRule"/>
</dbReference>
<sequence>MPRRQRAAILPTNIALLQNLVRRDPESYKEEFEQQYSHYESLRDIFLLSPSSDDGEEFAELIGFVSAVCPSYPKETESFPQEISTILSKNFGQLSPALRAKIVQCLVMLRNRNVITPEFLLHTLFPLLFAYTPNSESGSNSGFHVKELRNQIYGALISLLKSCNTGTKNQKLNRTTQALLFNLLDQKDGNGLWATKLTRELWRRGIWDDSRTVEIMTQACLHPDTKVVISGVKFFLGSDKEREEAMQEEIDEDDDDIDPKALIHKMKVNRKSTRRGKQFEAAIRKINKKRSSKNTPQFLNFSAIQLLRDPQQFAEDLFQSHLSGKNSKRFTVNQRIAIMILDSRLIGMHKLSVLGLYSYFLKYLNPRQSNVTFILGAAAQATHDLVPPEITNTVVKRIADEFVSDGVSAEVASTGLNTIREILSRNPAGIDRDLLQDLTAYKSSKSKAVMAAARSLISLYREVAPEMLSKKDRGKVATMELSNRKGENSSLPEFGVERDVVEGIPGLERLAEWKQKEGLLGKDSAWEEPNEDEKEEDLGAEIEGNWIDVKQDDKPLNIDLGEGEVEEAENGKTLKGIKKKYLKYMLKSKNRKKRELEDEDSDLELSDDNNDDNESKSNPSKRQKRVGDDKGNSEKKKALETLMSTVLTPADFEKLKELNEEAGIQKEMGLHRVNEDTIDSNDLVGYDKHKQTKEERLQSVMEGREGREKFGSGKGKIMRPHSSTNKQKARKKNFMMMVHNRGVQGKKKMSLRQKQRVLRAHIKRQKRGY</sequence>
<dbReference type="InterPro" id="IPR048292">
    <property type="entry name" value="SDA1_C"/>
</dbReference>
<dbReference type="Pfam" id="PF21638">
    <property type="entry name" value="SDA1_C"/>
    <property type="match status" value="1"/>
</dbReference>
<evidence type="ECO:0000256" key="6">
    <source>
        <dbReference type="RuleBase" id="RU365057"/>
    </source>
</evidence>
<reference evidence="12 13" key="1">
    <citation type="submission" date="2019-07" db="EMBL/GenBank/DDBJ databases">
        <authorList>
            <person name="Friedrich A."/>
            <person name="Schacherer J."/>
        </authorList>
    </citation>
    <scope>NUCLEOTIDE SEQUENCE [LARGE SCALE GENOMIC DNA]</scope>
</reference>
<evidence type="ECO:0000259" key="10">
    <source>
        <dbReference type="Pfam" id="PF21638"/>
    </source>
</evidence>
<evidence type="ECO:0000259" key="9">
    <source>
        <dbReference type="Pfam" id="PF08158"/>
    </source>
</evidence>
<feature type="region of interest" description="Disordered" evidence="7">
    <location>
        <begin position="521"/>
        <end position="545"/>
    </location>
</feature>
<evidence type="ECO:0000256" key="4">
    <source>
        <dbReference type="ARBA" id="ARBA00022927"/>
    </source>
</evidence>
<dbReference type="InterPro" id="IPR012977">
    <property type="entry name" value="SDA1_N"/>
</dbReference>
<dbReference type="GO" id="GO:0015031">
    <property type="term" value="P:protein transport"/>
    <property type="evidence" value="ECO:0007669"/>
    <property type="project" value="UniProtKB-KW"/>
</dbReference>
<dbReference type="EMBL" id="CABFWN010000001">
    <property type="protein sequence ID" value="VUG17000.1"/>
    <property type="molecule type" value="Genomic_DNA"/>
</dbReference>
<dbReference type="Pfam" id="PF05285">
    <property type="entry name" value="SDA1_dom"/>
    <property type="match status" value="1"/>
</dbReference>